<feature type="domain" description="CBS" evidence="2">
    <location>
        <begin position="91"/>
        <end position="149"/>
    </location>
</feature>
<dbReference type="InterPro" id="IPR046342">
    <property type="entry name" value="CBS_dom_sf"/>
</dbReference>
<dbReference type="OrthoDB" id="3535009at2"/>
<dbReference type="EMBL" id="CP025198">
    <property type="protein sequence ID" value="AXE37228.1"/>
    <property type="molecule type" value="Genomic_DNA"/>
</dbReference>
<name>A0A344UPN0_9ACTN</name>
<keyword evidence="4" id="KW-1185">Reference proteome</keyword>
<reference evidence="3 4" key="1">
    <citation type="submission" date="2017-12" db="EMBL/GenBank/DDBJ databases">
        <title>The whole genome sequence of the Acidipropionibacterium virtanenii sp. nov. type strain JS278.</title>
        <authorList>
            <person name="Laine P."/>
            <person name="Deptula P."/>
            <person name="Varmanen P."/>
            <person name="Auvinen P."/>
        </authorList>
    </citation>
    <scope>NUCLEOTIDE SEQUENCE [LARGE SCALE GENOMIC DNA]</scope>
    <source>
        <strain evidence="3 4">JS278</strain>
    </source>
</reference>
<keyword evidence="1" id="KW-0129">CBS domain</keyword>
<accession>A0A344UPN0</accession>
<evidence type="ECO:0000313" key="4">
    <source>
        <dbReference type="Proteomes" id="UP000251995"/>
    </source>
</evidence>
<sequence>MRARDLAVKVPLVRLDDPVAKAVRVMADEGLPGLVIVDHRDVPQFVLRGTQVLRLLVSQYSDDPALARTVDEASADLFWSEVGARSIDDCLAPQEAKRATVPRDATVLEVAITMSRLRSPIVAVVNDEGRIRGCITLNRLLTATELPEA</sequence>
<proteinExistence type="predicted"/>
<dbReference type="SUPFAM" id="SSF54631">
    <property type="entry name" value="CBS-domain pair"/>
    <property type="match status" value="1"/>
</dbReference>
<evidence type="ECO:0000259" key="2">
    <source>
        <dbReference type="PROSITE" id="PS51371"/>
    </source>
</evidence>
<evidence type="ECO:0000256" key="1">
    <source>
        <dbReference type="PROSITE-ProRule" id="PRU00703"/>
    </source>
</evidence>
<dbReference type="Proteomes" id="UP000251995">
    <property type="component" value="Chromosome"/>
</dbReference>
<dbReference type="PROSITE" id="PS51371">
    <property type="entry name" value="CBS"/>
    <property type="match status" value="1"/>
</dbReference>
<dbReference type="SMART" id="SM00116">
    <property type="entry name" value="CBS"/>
    <property type="match status" value="2"/>
</dbReference>
<dbReference type="KEGG" id="acij:JS278_00030"/>
<dbReference type="RefSeq" id="WP_114043406.1">
    <property type="nucleotide sequence ID" value="NZ_CP025198.1"/>
</dbReference>
<protein>
    <recommendedName>
        <fullName evidence="2">CBS domain-containing protein</fullName>
    </recommendedName>
</protein>
<evidence type="ECO:0000313" key="3">
    <source>
        <dbReference type="EMBL" id="AXE37228.1"/>
    </source>
</evidence>
<dbReference type="AlphaFoldDB" id="A0A344UPN0"/>
<dbReference type="Gene3D" id="3.10.580.10">
    <property type="entry name" value="CBS-domain"/>
    <property type="match status" value="1"/>
</dbReference>
<organism evidence="3 4">
    <name type="scientific">Acidipropionibacterium virtanenii</name>
    <dbReference type="NCBI Taxonomy" id="2057246"/>
    <lineage>
        <taxon>Bacteria</taxon>
        <taxon>Bacillati</taxon>
        <taxon>Actinomycetota</taxon>
        <taxon>Actinomycetes</taxon>
        <taxon>Propionibacteriales</taxon>
        <taxon>Propionibacteriaceae</taxon>
        <taxon>Acidipropionibacterium</taxon>
    </lineage>
</organism>
<gene>
    <name evidence="3" type="ORF">JS278_00030</name>
</gene>
<dbReference type="Pfam" id="PF00571">
    <property type="entry name" value="CBS"/>
    <property type="match status" value="1"/>
</dbReference>
<dbReference type="InterPro" id="IPR000644">
    <property type="entry name" value="CBS_dom"/>
</dbReference>